<evidence type="ECO:0000313" key="6">
    <source>
        <dbReference type="Proteomes" id="UP000728647"/>
    </source>
</evidence>
<dbReference type="InterPro" id="IPR036509">
    <property type="entry name" value="Met_Sox_Rdtase_MsrA_sf"/>
</dbReference>
<feature type="region of interest" description="Disordered" evidence="3">
    <location>
        <begin position="1"/>
        <end position="29"/>
    </location>
</feature>
<dbReference type="SUPFAM" id="SSF55068">
    <property type="entry name" value="Peptide methionine sulfoxide reductase"/>
    <property type="match status" value="1"/>
</dbReference>
<feature type="domain" description="Peptide methionine sulphoxide reductase MsrA" evidence="4">
    <location>
        <begin position="30"/>
        <end position="163"/>
    </location>
</feature>
<evidence type="ECO:0000256" key="1">
    <source>
        <dbReference type="ARBA" id="ARBA00023002"/>
    </source>
</evidence>
<comment type="catalytic activity">
    <reaction evidence="2">
        <text>[thioredoxin]-disulfide + L-methionine + H2O = L-methionine (S)-S-oxide + [thioredoxin]-dithiol</text>
        <dbReference type="Rhea" id="RHEA:19993"/>
        <dbReference type="Rhea" id="RHEA-COMP:10698"/>
        <dbReference type="Rhea" id="RHEA-COMP:10700"/>
        <dbReference type="ChEBI" id="CHEBI:15377"/>
        <dbReference type="ChEBI" id="CHEBI:29950"/>
        <dbReference type="ChEBI" id="CHEBI:50058"/>
        <dbReference type="ChEBI" id="CHEBI:57844"/>
        <dbReference type="ChEBI" id="CHEBI:58772"/>
        <dbReference type="EC" id="1.8.4.11"/>
    </reaction>
</comment>
<feature type="compositionally biased region" description="Polar residues" evidence="3">
    <location>
        <begin position="1"/>
        <end position="15"/>
    </location>
</feature>
<dbReference type="AlphaFoldDB" id="A0A8J8GRE2"/>
<name>A0A8J8GRE2_9EURY</name>
<evidence type="ECO:0000313" key="5">
    <source>
        <dbReference type="EMBL" id="NUB92597.1"/>
    </source>
</evidence>
<evidence type="ECO:0000256" key="2">
    <source>
        <dbReference type="HAMAP-Rule" id="MF_01401"/>
    </source>
</evidence>
<evidence type="ECO:0000256" key="3">
    <source>
        <dbReference type="SAM" id="MobiDB-lite"/>
    </source>
</evidence>
<sequence>MADSNASRTASTIQSLERDAGTVPPSETETATFGAGCFWGPDARFGALEGVVRTRVGYAGGTTPEPSYYALGDHTEVVQVEYDPDELSYEDLLETYWSCHDWASTAPKRQYRSVVLAHDDDQYETALDRRTALEDRAGRSAATDVERLESFTRAEEYHQKYELRSTPVIGDELEALYGDAFVDSTVVARLNGFAAGHGDPAQRDELLAALDLPSTVRTELRRRF</sequence>
<keyword evidence="1 2" id="KW-0560">Oxidoreductase</keyword>
<dbReference type="Gene3D" id="3.30.1060.10">
    <property type="entry name" value="Peptide methionine sulphoxide reductase MsrA"/>
    <property type="match status" value="1"/>
</dbReference>
<comment type="similarity">
    <text evidence="2">Belongs to the MsrA Met sulfoxide reductase family.</text>
</comment>
<dbReference type="HAMAP" id="MF_01401">
    <property type="entry name" value="MsrA"/>
    <property type="match status" value="1"/>
</dbReference>
<organism evidence="5 6">
    <name type="scientific">Haloterrigena gelatinilytica</name>
    <dbReference type="NCBI Taxonomy" id="2741724"/>
    <lineage>
        <taxon>Archaea</taxon>
        <taxon>Methanobacteriati</taxon>
        <taxon>Methanobacteriota</taxon>
        <taxon>Stenosarchaea group</taxon>
        <taxon>Halobacteria</taxon>
        <taxon>Halobacteriales</taxon>
        <taxon>Natrialbaceae</taxon>
        <taxon>Haloterrigena</taxon>
    </lineage>
</organism>
<gene>
    <name evidence="2 5" type="primary">msrA</name>
    <name evidence="5" type="ORF">HT576_16440</name>
</gene>
<protein>
    <recommendedName>
        <fullName evidence="2">Peptide methionine sulfoxide reductase MsrA</fullName>
        <shortName evidence="2">Protein-methionine-S-oxide reductase</shortName>
        <ecNumber evidence="2">1.8.4.11</ecNumber>
    </recommendedName>
    <alternativeName>
        <fullName evidence="2">Peptide-methionine (S)-S-oxide reductase</fullName>
        <shortName evidence="2">Peptide Met(O) reductase</shortName>
    </alternativeName>
</protein>
<dbReference type="InterPro" id="IPR002569">
    <property type="entry name" value="Met_Sox_Rdtase_MsrA_dom"/>
</dbReference>
<dbReference type="OrthoDB" id="336560at2157"/>
<comment type="catalytic activity">
    <reaction evidence="2">
        <text>L-methionyl-[protein] + [thioredoxin]-disulfide + H2O = L-methionyl-(S)-S-oxide-[protein] + [thioredoxin]-dithiol</text>
        <dbReference type="Rhea" id="RHEA:14217"/>
        <dbReference type="Rhea" id="RHEA-COMP:10698"/>
        <dbReference type="Rhea" id="RHEA-COMP:10700"/>
        <dbReference type="Rhea" id="RHEA-COMP:12313"/>
        <dbReference type="Rhea" id="RHEA-COMP:12315"/>
        <dbReference type="ChEBI" id="CHEBI:15377"/>
        <dbReference type="ChEBI" id="CHEBI:16044"/>
        <dbReference type="ChEBI" id="CHEBI:29950"/>
        <dbReference type="ChEBI" id="CHEBI:44120"/>
        <dbReference type="ChEBI" id="CHEBI:50058"/>
        <dbReference type="EC" id="1.8.4.11"/>
    </reaction>
</comment>
<dbReference type="Proteomes" id="UP000728647">
    <property type="component" value="Unassembled WGS sequence"/>
</dbReference>
<evidence type="ECO:0000259" key="4">
    <source>
        <dbReference type="Pfam" id="PF01625"/>
    </source>
</evidence>
<dbReference type="PANTHER" id="PTHR43774:SF1">
    <property type="entry name" value="PEPTIDE METHIONINE SULFOXIDE REDUCTASE MSRA 2"/>
    <property type="match status" value="1"/>
</dbReference>
<dbReference type="RefSeq" id="WP_174702583.1">
    <property type="nucleotide sequence ID" value="NZ_JABURA010000001.1"/>
</dbReference>
<comment type="function">
    <text evidence="2">Has an important function as a repair enzyme for proteins that have been inactivated by oxidation. Catalyzes the reversible oxidation-reduction of methionine sulfoxide in proteins to methionine.</text>
</comment>
<proteinExistence type="inferred from homology"/>
<feature type="active site" evidence="2">
    <location>
        <position position="37"/>
    </location>
</feature>
<accession>A0A8J8GRE2</accession>
<comment type="caution">
    <text evidence="5">The sequence shown here is derived from an EMBL/GenBank/DDBJ whole genome shotgun (WGS) entry which is preliminary data.</text>
</comment>
<dbReference type="PANTHER" id="PTHR43774">
    <property type="entry name" value="PEPTIDE METHIONINE SULFOXIDE REDUCTASE"/>
    <property type="match status" value="1"/>
</dbReference>
<dbReference type="GO" id="GO:0008113">
    <property type="term" value="F:peptide-methionine (S)-S-oxide reductase activity"/>
    <property type="evidence" value="ECO:0007669"/>
    <property type="project" value="UniProtKB-UniRule"/>
</dbReference>
<dbReference type="NCBIfam" id="TIGR00401">
    <property type="entry name" value="msrA"/>
    <property type="match status" value="1"/>
</dbReference>
<dbReference type="Pfam" id="PF01625">
    <property type="entry name" value="PMSR"/>
    <property type="match status" value="1"/>
</dbReference>
<dbReference type="EMBL" id="JABURA010000001">
    <property type="protein sequence ID" value="NUB92597.1"/>
    <property type="molecule type" value="Genomic_DNA"/>
</dbReference>
<reference evidence="5" key="1">
    <citation type="submission" date="2020-06" db="EMBL/GenBank/DDBJ databases">
        <title>Haloterrigena sp. nov., an extremely halophilic archaeon isolated from a saline sediment.</title>
        <authorList>
            <person name="Liu B.-B."/>
        </authorList>
    </citation>
    <scope>NUCLEOTIDE SEQUENCE</scope>
    <source>
        <strain evidence="5">SYSU A121-1</strain>
    </source>
</reference>
<dbReference type="EC" id="1.8.4.11" evidence="2"/>